<evidence type="ECO:0000313" key="4">
    <source>
        <dbReference type="EMBL" id="MBK1962931.1"/>
    </source>
</evidence>
<reference evidence="4 5" key="1">
    <citation type="submission" date="2021-01" db="EMBL/GenBank/DDBJ databases">
        <title>Listeria ivanovii strains from Norway.</title>
        <authorList>
            <person name="Fagerlund A."/>
        </authorList>
    </citation>
    <scope>NUCLEOTIDE SEQUENCE [LARGE SCALE GENOMIC DNA]</scope>
    <source>
        <strain evidence="4 5">MF6989</strain>
    </source>
</reference>
<dbReference type="Gene3D" id="2.60.40.10">
    <property type="entry name" value="Immunoglobulins"/>
    <property type="match status" value="4"/>
</dbReference>
<dbReference type="Pfam" id="PF16403">
    <property type="entry name" value="Bact_surface_Ig-like"/>
    <property type="match status" value="4"/>
</dbReference>
<dbReference type="Proteomes" id="UP000633035">
    <property type="component" value="Unassembled WGS sequence"/>
</dbReference>
<evidence type="ECO:0000259" key="3">
    <source>
        <dbReference type="Pfam" id="PF16403"/>
    </source>
</evidence>
<comment type="caution">
    <text evidence="4">The sequence shown here is derived from an EMBL/GenBank/DDBJ whole genome shotgun (WGS) entry which is preliminary data.</text>
</comment>
<feature type="domain" description="Pesticidal crystal protein Cry22Aa Ig-like" evidence="3">
    <location>
        <begin position="356"/>
        <end position="422"/>
    </location>
</feature>
<proteinExistence type="predicted"/>
<organism evidence="4 5">
    <name type="scientific">Listeria ivanovii subsp. londoniensis</name>
    <dbReference type="NCBI Taxonomy" id="202752"/>
    <lineage>
        <taxon>Bacteria</taxon>
        <taxon>Bacillati</taxon>
        <taxon>Bacillota</taxon>
        <taxon>Bacilli</taxon>
        <taxon>Bacillales</taxon>
        <taxon>Listeriaceae</taxon>
        <taxon>Listeria</taxon>
    </lineage>
</organism>
<sequence>MTLKWNKKMIIALVSVGFVGSVGTGVFFATNDNAEKVGHQAEEKVKKASESNIEQIIQDKDKKKDKKSQKDILQSVLDTQAKQNEQFASIVNDEEGVEKPSSSAIALGVISTLPTDNETKVEPIPVAKTNTISQDKTPATNTILPIDSGDENITDNSIPPINGDDTGSGDLPIDSGGTDIPSDDGDNTPVPTNTIPSITAEKQIVHVGDNFNPYNFATASDVEDGDLTDSIKVISNNVNPDKEGIYAVTYQVTDSAGESIELTITIEVVNDAPILSVDNKQLSVGDTFNPMSGVTAYDTEDGDLTSRIEVTENNVNTEVPGSYVVSYKVTDNNGKLTEKTIQIQVINDVPTIVASDKQIVVGEIFDPLKNVTASDKQDGDLTSQINILSNDVNSALAGIYHVTYEVTDSAGGRVEKTITVTVKENNHAPEINMNTDVINLSVGDQPDWLVGVTAEDKEDGNLTDAITIDVTNVDLTVPGTYSVQYQVTDSQGLTTIKNVTVIVK</sequence>
<gene>
    <name evidence="4" type="ORF">JI642_12565</name>
</gene>
<dbReference type="EMBL" id="JAENOF010000018">
    <property type="protein sequence ID" value="MBK1962931.1"/>
    <property type="molecule type" value="Genomic_DNA"/>
</dbReference>
<keyword evidence="5" id="KW-1185">Reference proteome</keyword>
<feature type="coiled-coil region" evidence="1">
    <location>
        <begin position="31"/>
        <end position="66"/>
    </location>
</feature>
<feature type="domain" description="Pesticidal crystal protein Cry22Aa Ig-like" evidence="3">
    <location>
        <begin position="281"/>
        <end position="345"/>
    </location>
</feature>
<dbReference type="InterPro" id="IPR013783">
    <property type="entry name" value="Ig-like_fold"/>
</dbReference>
<evidence type="ECO:0000256" key="2">
    <source>
        <dbReference type="SAM" id="MobiDB-lite"/>
    </source>
</evidence>
<protein>
    <submittedName>
        <fullName evidence="4">DUF5011 domain-containing protein</fullName>
    </submittedName>
</protein>
<feature type="domain" description="Pesticidal crystal protein Cry22Aa Ig-like" evidence="3">
    <location>
        <begin position="200"/>
        <end position="268"/>
    </location>
</feature>
<keyword evidence="1" id="KW-0175">Coiled coil</keyword>
<feature type="region of interest" description="Disordered" evidence="2">
    <location>
        <begin position="135"/>
        <end position="188"/>
    </location>
</feature>
<dbReference type="RefSeq" id="WP_200289171.1">
    <property type="nucleotide sequence ID" value="NZ_JAENOF010000018.1"/>
</dbReference>
<dbReference type="InterPro" id="IPR032179">
    <property type="entry name" value="Cry22Aa_Ig-like"/>
</dbReference>
<name>A0ABS1G7V4_LISIV</name>
<feature type="domain" description="Pesticidal crystal protein Cry22Aa Ig-like" evidence="3">
    <location>
        <begin position="450"/>
        <end position="503"/>
    </location>
</feature>
<accession>A0ABS1G7V4</accession>
<evidence type="ECO:0000313" key="5">
    <source>
        <dbReference type="Proteomes" id="UP000633035"/>
    </source>
</evidence>
<evidence type="ECO:0000256" key="1">
    <source>
        <dbReference type="SAM" id="Coils"/>
    </source>
</evidence>